<gene>
    <name evidence="3" type="ORF">GFSPODELE1_LOCUS4646</name>
</gene>
<feature type="transmembrane region" description="Helical" evidence="1">
    <location>
        <begin position="231"/>
        <end position="252"/>
    </location>
</feature>
<evidence type="ECO:0000256" key="1">
    <source>
        <dbReference type="SAM" id="Phobius"/>
    </source>
</evidence>
<evidence type="ECO:0000313" key="4">
    <source>
        <dbReference type="Proteomes" id="UP001497453"/>
    </source>
</evidence>
<dbReference type="PANTHER" id="PTHR40465:SF1">
    <property type="entry name" value="DUF6534 DOMAIN-CONTAINING PROTEIN"/>
    <property type="match status" value="1"/>
</dbReference>
<dbReference type="Proteomes" id="UP001497453">
    <property type="component" value="Chromosome 3"/>
</dbReference>
<evidence type="ECO:0000259" key="2">
    <source>
        <dbReference type="Pfam" id="PF20152"/>
    </source>
</evidence>
<dbReference type="InterPro" id="IPR045339">
    <property type="entry name" value="DUF6534"/>
</dbReference>
<feature type="transmembrane region" description="Helical" evidence="1">
    <location>
        <begin position="165"/>
        <end position="185"/>
    </location>
</feature>
<dbReference type="PANTHER" id="PTHR40465">
    <property type="entry name" value="CHROMOSOME 1, WHOLE GENOME SHOTGUN SEQUENCE"/>
    <property type="match status" value="1"/>
</dbReference>
<evidence type="ECO:0000313" key="3">
    <source>
        <dbReference type="EMBL" id="CAL1703591.1"/>
    </source>
</evidence>
<keyword evidence="4" id="KW-1185">Reference proteome</keyword>
<name>A0ABP1D6V0_9APHY</name>
<feature type="transmembrane region" description="Helical" evidence="1">
    <location>
        <begin position="205"/>
        <end position="225"/>
    </location>
</feature>
<feature type="transmembrane region" description="Helical" evidence="1">
    <location>
        <begin position="90"/>
        <end position="109"/>
    </location>
</feature>
<feature type="domain" description="DUF6534" evidence="2">
    <location>
        <begin position="170"/>
        <end position="256"/>
    </location>
</feature>
<feature type="transmembrane region" description="Helical" evidence="1">
    <location>
        <begin position="12"/>
        <end position="37"/>
    </location>
</feature>
<keyword evidence="1" id="KW-1133">Transmembrane helix</keyword>
<sequence>MAGDEPTAAGLLGGLVICFCFMFMLYGVTVTQSYIYFLNCSEDRLWMKVMVGALCFMETCHSAFCIRLLYYFTVIGFGSFEIAGSIDWSVGPVILLENAVVAIVEGFFIRRIWILSNHSYILTFVPLLLLVARIVCHTTAAVFALTSPTWVAFQQNPGPNINVEISNAVSAAVDAMIAGTMIWYLHRGQSGFARTDGVVRWLMSYSVNSGAIMMVVSLAIAITYVCLKESLLFLGLVMIVSKLYANSLLGTLNARQLLRRQATSAPVAVKSNNYELSKFQVASQMRRIEIFRERTEVTDAGPAFEERSKPGSLNC</sequence>
<accession>A0ABP1D6V0</accession>
<feature type="transmembrane region" description="Helical" evidence="1">
    <location>
        <begin position="121"/>
        <end position="145"/>
    </location>
</feature>
<organism evidence="3 4">
    <name type="scientific">Somion occarium</name>
    <dbReference type="NCBI Taxonomy" id="3059160"/>
    <lineage>
        <taxon>Eukaryota</taxon>
        <taxon>Fungi</taxon>
        <taxon>Dikarya</taxon>
        <taxon>Basidiomycota</taxon>
        <taxon>Agaricomycotina</taxon>
        <taxon>Agaricomycetes</taxon>
        <taxon>Polyporales</taxon>
        <taxon>Cerrenaceae</taxon>
        <taxon>Somion</taxon>
    </lineage>
</organism>
<feature type="transmembrane region" description="Helical" evidence="1">
    <location>
        <begin position="49"/>
        <end position="70"/>
    </location>
</feature>
<reference evidence="4" key="1">
    <citation type="submission" date="2024-04" db="EMBL/GenBank/DDBJ databases">
        <authorList>
            <person name="Shaw F."/>
            <person name="Minotto A."/>
        </authorList>
    </citation>
    <scope>NUCLEOTIDE SEQUENCE [LARGE SCALE GENOMIC DNA]</scope>
</reference>
<dbReference type="Pfam" id="PF20152">
    <property type="entry name" value="DUF6534"/>
    <property type="match status" value="1"/>
</dbReference>
<keyword evidence="1" id="KW-0812">Transmembrane</keyword>
<keyword evidence="1" id="KW-0472">Membrane</keyword>
<proteinExistence type="predicted"/>
<dbReference type="EMBL" id="OZ037946">
    <property type="protein sequence ID" value="CAL1703591.1"/>
    <property type="molecule type" value="Genomic_DNA"/>
</dbReference>
<protein>
    <recommendedName>
        <fullName evidence="2">DUF6534 domain-containing protein</fullName>
    </recommendedName>
</protein>